<accession>A0A2R3QE44</accession>
<feature type="domain" description="AB hydrolase-1" evidence="1">
    <location>
        <begin position="22"/>
        <end position="240"/>
    </location>
</feature>
<dbReference type="GO" id="GO:0016787">
    <property type="term" value="F:hydrolase activity"/>
    <property type="evidence" value="ECO:0007669"/>
    <property type="project" value="UniProtKB-KW"/>
</dbReference>
<dbReference type="InterPro" id="IPR050266">
    <property type="entry name" value="AB_hydrolase_sf"/>
</dbReference>
<dbReference type="Gene3D" id="3.40.50.1820">
    <property type="entry name" value="alpha/beta hydrolase"/>
    <property type="match status" value="1"/>
</dbReference>
<name>A0A2R3QE44_9BURK</name>
<dbReference type="EMBL" id="CP027667">
    <property type="protein sequence ID" value="AVO50045.1"/>
    <property type="molecule type" value="Genomic_DNA"/>
</dbReference>
<protein>
    <submittedName>
        <fullName evidence="2">Alpha/beta hydrolase</fullName>
    </submittedName>
</protein>
<evidence type="ECO:0000313" key="3">
    <source>
        <dbReference type="Proteomes" id="UP000237925"/>
    </source>
</evidence>
<proteinExistence type="predicted"/>
<gene>
    <name evidence="2" type="ORF">C6568_12890</name>
</gene>
<reference evidence="2 3" key="1">
    <citation type="submission" date="2018-03" db="EMBL/GenBank/DDBJ databases">
        <title>Genome sequencing of Melaminivora sp.</title>
        <authorList>
            <person name="Kim S.-J."/>
            <person name="Heo J."/>
            <person name="Ahn J.-H."/>
            <person name="Kwon S.-W."/>
        </authorList>
    </citation>
    <scope>NUCLEOTIDE SEQUENCE [LARGE SCALE GENOMIC DNA]</scope>
    <source>
        <strain evidence="2 3">SC2-9</strain>
    </source>
</reference>
<dbReference type="KEGG" id="mela:C6568_12890"/>
<dbReference type="RefSeq" id="WP_106684472.1">
    <property type="nucleotide sequence ID" value="NZ_CP027667.1"/>
</dbReference>
<dbReference type="Proteomes" id="UP000237925">
    <property type="component" value="Chromosome"/>
</dbReference>
<evidence type="ECO:0000313" key="2">
    <source>
        <dbReference type="EMBL" id="AVO50045.1"/>
    </source>
</evidence>
<dbReference type="OrthoDB" id="9780765at2"/>
<dbReference type="AlphaFoldDB" id="A0A2R3QE44"/>
<dbReference type="PANTHER" id="PTHR43798">
    <property type="entry name" value="MONOACYLGLYCEROL LIPASE"/>
    <property type="match status" value="1"/>
</dbReference>
<dbReference type="InterPro" id="IPR000073">
    <property type="entry name" value="AB_hydrolase_1"/>
</dbReference>
<evidence type="ECO:0000259" key="1">
    <source>
        <dbReference type="Pfam" id="PF00561"/>
    </source>
</evidence>
<dbReference type="SUPFAM" id="SSF53474">
    <property type="entry name" value="alpha/beta-Hydrolases"/>
    <property type="match status" value="1"/>
</dbReference>
<dbReference type="InterPro" id="IPR029058">
    <property type="entry name" value="AB_hydrolase_fold"/>
</dbReference>
<sequence>MTREFSRSTDTCLILGQGAHRVLCLNGWFGHAGDWGPWTDSLDTKAFTYAFMDYRGYGRRRGSGGDYSMAEIAADALAAADELGWEDFSLIGHSMGGMAVQQVLAEAPERVRALVGVCPVPASGVPFDEAGWGLFSSAAQDAGARRAIIDLTTGNRLTGTWLDAMVQSSLAHSDREAFAAYLEAWARTSLAERIQGLDLPVLVIAGEHDPALGMDTCRATWLQHYPQATLQCMDNAGHYPMNETPVALASAIEAFLREH</sequence>
<keyword evidence="3" id="KW-1185">Reference proteome</keyword>
<dbReference type="Pfam" id="PF00561">
    <property type="entry name" value="Abhydrolase_1"/>
    <property type="match status" value="1"/>
</dbReference>
<organism evidence="2 3">
    <name type="scientific">Melaminivora suipulveris</name>
    <dbReference type="NCBI Taxonomy" id="2109913"/>
    <lineage>
        <taxon>Bacteria</taxon>
        <taxon>Pseudomonadati</taxon>
        <taxon>Pseudomonadota</taxon>
        <taxon>Betaproteobacteria</taxon>
        <taxon>Burkholderiales</taxon>
        <taxon>Comamonadaceae</taxon>
        <taxon>Melaminivora</taxon>
    </lineage>
</organism>
<keyword evidence="2" id="KW-0378">Hydrolase</keyword>